<dbReference type="Pfam" id="PF02410">
    <property type="entry name" value="RsfS"/>
    <property type="match status" value="1"/>
</dbReference>
<dbReference type="PANTHER" id="PTHR21043:SF0">
    <property type="entry name" value="MITOCHONDRIAL ASSEMBLY OF RIBOSOMAL LARGE SUBUNIT PROTEIN 1"/>
    <property type="match status" value="1"/>
</dbReference>
<dbReference type="GO" id="GO:0017148">
    <property type="term" value="P:negative regulation of translation"/>
    <property type="evidence" value="ECO:0007669"/>
    <property type="project" value="UniProtKB-UniRule"/>
</dbReference>
<dbReference type="NCBIfam" id="TIGR00090">
    <property type="entry name" value="rsfS_iojap_ybeB"/>
    <property type="match status" value="1"/>
</dbReference>
<evidence type="ECO:0000256" key="1">
    <source>
        <dbReference type="ARBA" id="ARBA00010574"/>
    </source>
</evidence>
<dbReference type="AlphaFoldDB" id="A0A7C1AL20"/>
<comment type="subcellular location">
    <subcellularLocation>
        <location evidence="2">Cytoplasm</location>
    </subcellularLocation>
</comment>
<dbReference type="PANTHER" id="PTHR21043">
    <property type="entry name" value="IOJAP SUPERFAMILY ORTHOLOG"/>
    <property type="match status" value="1"/>
</dbReference>
<sequence>MRKLSRGERKRLNAGELAKLCAQLADEYKAERILVLNVSGICTYTDFLVICSGRSTRQVQGIADHIEEMIKKSVGTVPLGIEGWREGLWILMDYEDVIVHIFYDPIREVYDLESLWADAEMVHIEGVTALAE</sequence>
<comment type="caution">
    <text evidence="3">The sequence shown here is derived from an EMBL/GenBank/DDBJ whole genome shotgun (WGS) entry which is preliminary data.</text>
</comment>
<reference evidence="3" key="1">
    <citation type="journal article" date="2020" name="mSystems">
        <title>Genome- and Community-Level Interaction Insights into Carbon Utilization and Element Cycling Functions of Hydrothermarchaeota in Hydrothermal Sediment.</title>
        <authorList>
            <person name="Zhou Z."/>
            <person name="Liu Y."/>
            <person name="Xu W."/>
            <person name="Pan J."/>
            <person name="Luo Z.H."/>
            <person name="Li M."/>
        </authorList>
    </citation>
    <scope>NUCLEOTIDE SEQUENCE [LARGE SCALE GENOMIC DNA]</scope>
    <source>
        <strain evidence="3">HyVt-19</strain>
    </source>
</reference>
<dbReference type="EMBL" id="DQZW01000053">
    <property type="protein sequence ID" value="HDL89487.1"/>
    <property type="molecule type" value="Genomic_DNA"/>
</dbReference>
<dbReference type="Proteomes" id="UP000886355">
    <property type="component" value="Unassembled WGS sequence"/>
</dbReference>
<dbReference type="GO" id="GO:0005737">
    <property type="term" value="C:cytoplasm"/>
    <property type="evidence" value="ECO:0007669"/>
    <property type="project" value="UniProtKB-SubCell"/>
</dbReference>
<dbReference type="InterPro" id="IPR043519">
    <property type="entry name" value="NT_sf"/>
</dbReference>
<organism evidence="3">
    <name type="scientific">Thermodesulforhabdus norvegica</name>
    <dbReference type="NCBI Taxonomy" id="39841"/>
    <lineage>
        <taxon>Bacteria</taxon>
        <taxon>Pseudomonadati</taxon>
        <taxon>Thermodesulfobacteriota</taxon>
        <taxon>Syntrophobacteria</taxon>
        <taxon>Syntrophobacterales</taxon>
        <taxon>Thermodesulforhabdaceae</taxon>
        <taxon>Thermodesulforhabdus</taxon>
    </lineage>
</organism>
<dbReference type="GO" id="GO:0090071">
    <property type="term" value="P:negative regulation of ribosome biogenesis"/>
    <property type="evidence" value="ECO:0007669"/>
    <property type="project" value="UniProtKB-UniRule"/>
</dbReference>
<dbReference type="Gene3D" id="3.30.460.10">
    <property type="entry name" value="Beta Polymerase, domain 2"/>
    <property type="match status" value="1"/>
</dbReference>
<keyword evidence="2" id="KW-0810">Translation regulation</keyword>
<dbReference type="HAMAP" id="MF_01477">
    <property type="entry name" value="Iojap_RsfS"/>
    <property type="match status" value="1"/>
</dbReference>
<keyword evidence="2" id="KW-0963">Cytoplasm</keyword>
<keyword evidence="2" id="KW-0678">Repressor</keyword>
<gene>
    <name evidence="2 3" type="primary">rsfS</name>
    <name evidence="3" type="ORF">ENG14_01115</name>
</gene>
<proteinExistence type="inferred from homology"/>
<comment type="similarity">
    <text evidence="1 2">Belongs to the Iojap/RsfS family.</text>
</comment>
<name>A0A7C1AL20_9BACT</name>
<protein>
    <recommendedName>
        <fullName evidence="2">Ribosomal silencing factor RsfS</fullName>
    </recommendedName>
</protein>
<dbReference type="GO" id="GO:0042256">
    <property type="term" value="P:cytosolic ribosome assembly"/>
    <property type="evidence" value="ECO:0007669"/>
    <property type="project" value="UniProtKB-UniRule"/>
</dbReference>
<dbReference type="SUPFAM" id="SSF81301">
    <property type="entry name" value="Nucleotidyltransferase"/>
    <property type="match status" value="1"/>
</dbReference>
<evidence type="ECO:0000256" key="2">
    <source>
        <dbReference type="HAMAP-Rule" id="MF_01477"/>
    </source>
</evidence>
<accession>A0A7C1AL20</accession>
<comment type="function">
    <text evidence="2">Functions as a ribosomal silencing factor. Interacts with ribosomal protein uL14 (rplN), blocking formation of intersubunit bridge B8. Prevents association of the 30S and 50S ribosomal subunits and the formation of functional ribosomes, thus repressing translation.</text>
</comment>
<dbReference type="GO" id="GO:0043023">
    <property type="term" value="F:ribosomal large subunit binding"/>
    <property type="evidence" value="ECO:0007669"/>
    <property type="project" value="TreeGrafter"/>
</dbReference>
<evidence type="ECO:0000313" key="3">
    <source>
        <dbReference type="EMBL" id="HDL89487.1"/>
    </source>
</evidence>
<dbReference type="InterPro" id="IPR004394">
    <property type="entry name" value="Iojap/RsfS/C7orf30"/>
</dbReference>
<comment type="subunit">
    <text evidence="2">Interacts with ribosomal protein uL14 (rplN).</text>
</comment>